<dbReference type="EMBL" id="HBUF01066236">
    <property type="protein sequence ID" value="CAG6627737.1"/>
    <property type="molecule type" value="Transcribed_RNA"/>
</dbReference>
<dbReference type="EMBL" id="HBUF01066234">
    <property type="protein sequence ID" value="CAG6627733.1"/>
    <property type="molecule type" value="Transcribed_RNA"/>
</dbReference>
<name>A0A8D8VKY5_9HEMI</name>
<dbReference type="AlphaFoldDB" id="A0A8D8VKY5"/>
<protein>
    <submittedName>
        <fullName evidence="1">Uncharacterized protein</fullName>
    </submittedName>
</protein>
<dbReference type="EMBL" id="HBUF01066235">
    <property type="protein sequence ID" value="CAG6627735.1"/>
    <property type="molecule type" value="Transcribed_RNA"/>
</dbReference>
<reference evidence="1" key="1">
    <citation type="submission" date="2021-05" db="EMBL/GenBank/DDBJ databases">
        <authorList>
            <person name="Alioto T."/>
            <person name="Alioto T."/>
            <person name="Gomez Garrido J."/>
        </authorList>
    </citation>
    <scope>NUCLEOTIDE SEQUENCE</scope>
</reference>
<sequence length="141" mass="15135">MGRSGMDSSPMVWASWRMGRLVVMKSKWTVLGMEKGTAGLVGGMTRFQRTSLTSCSSLIRSGTSAWCTSTATMRSPRMCRCSPRRASSSVWGACSTAGKPSPTPTCRTGCWRTHAMLPSICTAMLPSSSNFSCILKMLGSC</sequence>
<accession>A0A8D8VKY5</accession>
<organism evidence="1">
    <name type="scientific">Cacopsylla melanoneura</name>
    <dbReference type="NCBI Taxonomy" id="428564"/>
    <lineage>
        <taxon>Eukaryota</taxon>
        <taxon>Metazoa</taxon>
        <taxon>Ecdysozoa</taxon>
        <taxon>Arthropoda</taxon>
        <taxon>Hexapoda</taxon>
        <taxon>Insecta</taxon>
        <taxon>Pterygota</taxon>
        <taxon>Neoptera</taxon>
        <taxon>Paraneoptera</taxon>
        <taxon>Hemiptera</taxon>
        <taxon>Sternorrhyncha</taxon>
        <taxon>Psylloidea</taxon>
        <taxon>Psyllidae</taxon>
        <taxon>Psyllinae</taxon>
        <taxon>Cacopsylla</taxon>
    </lineage>
</organism>
<evidence type="ECO:0000313" key="1">
    <source>
        <dbReference type="EMBL" id="CAG6627737.1"/>
    </source>
</evidence>
<proteinExistence type="predicted"/>